<comment type="subcellular location">
    <subcellularLocation>
        <location evidence="1">Cell membrane</location>
        <topology evidence="1">Multi-pass membrane protein</topology>
    </subcellularLocation>
</comment>
<dbReference type="NCBIfam" id="TIGR00711">
    <property type="entry name" value="efflux_EmrB"/>
    <property type="match status" value="1"/>
</dbReference>
<name>A0ABT0J3X1_9MICO</name>
<sequence>MPAPRSTETTAPPGTSTPENTLTPATTTTAVTDAPHGTTPEPAPDRLTRQQFTVIALLLTSAFVVILNETTMGVALPAVMDDFGITESSGQWLTTGFLLTMAVVIPTTGWLLQRLGTRGAFILAMSLFSAGTLLAAIAPAFGVLVAARVVQATGTAIMMPLLMTTVMSTVPHHRRGRVMGNVSMVIAVAPALGPSMSGAVVTALGWREVFWVVLPIALLALTLGALLVRDVADRARNRLDPLSLVLSVGAFGGLVYGLSALGESARHAMAVSPVVPIVAGAAFLALFVWRQLVLQRTDAALLDLRVFRAPGFTVGLAVMAVSMIAMFGMIIGLPLVLQRAMGLSPVTSGLLMLPGGLAMGVLGPVVGRLYDRLGPRPLVLPGVAAVGVSMVVFATLTPTSAVWLVLVGHMVLSLGLAFIFTPTFTSALGGLVPSLYSHGSAAVATVQQLAGAAGTALFVALLTLRSVALLDDGASQAQATAGGAQLAFSVGGAVVVVALVLATRLRRTDAPDGAPAAH</sequence>
<feature type="transmembrane region" description="Helical" evidence="9">
    <location>
        <begin position="241"/>
        <end position="262"/>
    </location>
</feature>
<feature type="compositionally biased region" description="Low complexity" evidence="8">
    <location>
        <begin position="16"/>
        <end position="39"/>
    </location>
</feature>
<feature type="transmembrane region" description="Helical" evidence="9">
    <location>
        <begin position="268"/>
        <end position="289"/>
    </location>
</feature>
<dbReference type="PANTHER" id="PTHR42718:SF9">
    <property type="entry name" value="MAJOR FACILITATOR SUPERFAMILY MULTIDRUG TRANSPORTER MFSC"/>
    <property type="match status" value="1"/>
</dbReference>
<feature type="transmembrane region" description="Helical" evidence="9">
    <location>
        <begin position="119"/>
        <end position="143"/>
    </location>
</feature>
<evidence type="ECO:0000256" key="2">
    <source>
        <dbReference type="ARBA" id="ARBA00008537"/>
    </source>
</evidence>
<dbReference type="CDD" id="cd17503">
    <property type="entry name" value="MFS_LmrB_MDR_like"/>
    <property type="match status" value="1"/>
</dbReference>
<feature type="compositionally biased region" description="Polar residues" evidence="8">
    <location>
        <begin position="1"/>
        <end position="14"/>
    </location>
</feature>
<evidence type="ECO:0000256" key="7">
    <source>
        <dbReference type="ARBA" id="ARBA00023136"/>
    </source>
</evidence>
<dbReference type="InterPro" id="IPR011701">
    <property type="entry name" value="MFS"/>
</dbReference>
<dbReference type="PANTHER" id="PTHR42718">
    <property type="entry name" value="MAJOR FACILITATOR SUPERFAMILY MULTIDRUG TRANSPORTER MFSC"/>
    <property type="match status" value="1"/>
</dbReference>
<feature type="transmembrane region" description="Helical" evidence="9">
    <location>
        <begin position="54"/>
        <end position="80"/>
    </location>
</feature>
<feature type="domain" description="Major facilitator superfamily (MFS) profile" evidence="10">
    <location>
        <begin position="54"/>
        <end position="510"/>
    </location>
</feature>
<evidence type="ECO:0000256" key="5">
    <source>
        <dbReference type="ARBA" id="ARBA00022692"/>
    </source>
</evidence>
<feature type="transmembrane region" description="Helical" evidence="9">
    <location>
        <begin position="484"/>
        <end position="502"/>
    </location>
</feature>
<feature type="transmembrane region" description="Helical" evidence="9">
    <location>
        <begin position="92"/>
        <end position="112"/>
    </location>
</feature>
<feature type="transmembrane region" description="Helical" evidence="9">
    <location>
        <begin position="182"/>
        <end position="203"/>
    </location>
</feature>
<dbReference type="Pfam" id="PF07690">
    <property type="entry name" value="MFS_1"/>
    <property type="match status" value="1"/>
</dbReference>
<keyword evidence="3" id="KW-0813">Transport</keyword>
<feature type="transmembrane region" description="Helical" evidence="9">
    <location>
        <begin position="310"/>
        <end position="337"/>
    </location>
</feature>
<keyword evidence="5 9" id="KW-0812">Transmembrane</keyword>
<evidence type="ECO:0000256" key="6">
    <source>
        <dbReference type="ARBA" id="ARBA00022989"/>
    </source>
</evidence>
<evidence type="ECO:0000313" key="11">
    <source>
        <dbReference type="EMBL" id="MCK9794175.1"/>
    </source>
</evidence>
<dbReference type="SUPFAM" id="SSF103473">
    <property type="entry name" value="MFS general substrate transporter"/>
    <property type="match status" value="1"/>
</dbReference>
<dbReference type="Proteomes" id="UP001651050">
    <property type="component" value="Unassembled WGS sequence"/>
</dbReference>
<organism evidence="11 12">
    <name type="scientific">Isoptericola peretonis</name>
    <dbReference type="NCBI Taxonomy" id="2918523"/>
    <lineage>
        <taxon>Bacteria</taxon>
        <taxon>Bacillati</taxon>
        <taxon>Actinomycetota</taxon>
        <taxon>Actinomycetes</taxon>
        <taxon>Micrococcales</taxon>
        <taxon>Promicromonosporaceae</taxon>
        <taxon>Isoptericola</taxon>
    </lineage>
</organism>
<keyword evidence="4" id="KW-1003">Cell membrane</keyword>
<dbReference type="Gene3D" id="1.20.1250.20">
    <property type="entry name" value="MFS general substrate transporter like domains"/>
    <property type="match status" value="1"/>
</dbReference>
<comment type="similarity">
    <text evidence="2">Belongs to the major facilitator superfamily. EmrB family.</text>
</comment>
<evidence type="ECO:0000313" key="12">
    <source>
        <dbReference type="Proteomes" id="UP001651050"/>
    </source>
</evidence>
<feature type="transmembrane region" description="Helical" evidence="9">
    <location>
        <begin position="149"/>
        <end position="170"/>
    </location>
</feature>
<dbReference type="InterPro" id="IPR036259">
    <property type="entry name" value="MFS_trans_sf"/>
</dbReference>
<reference evidence="11 12" key="1">
    <citation type="submission" date="2022-02" db="EMBL/GenBank/DDBJ databases">
        <title>The car tank lid bacteriome: a reservoir of bacteria with potential in bioremediation of fuel.</title>
        <authorList>
            <person name="Vidal-Verdu A."/>
            <person name="Gomez-Martinez D."/>
            <person name="Latorre-Perez A."/>
            <person name="Pereto J."/>
            <person name="Porcar M."/>
        </authorList>
    </citation>
    <scope>NUCLEOTIDE SEQUENCE [LARGE SCALE GENOMIC DNA]</scope>
    <source>
        <strain evidence="11 12">4D.3</strain>
    </source>
</reference>
<keyword evidence="12" id="KW-1185">Reference proteome</keyword>
<evidence type="ECO:0000256" key="3">
    <source>
        <dbReference type="ARBA" id="ARBA00022448"/>
    </source>
</evidence>
<protein>
    <submittedName>
        <fullName evidence="11">DHA2 family efflux MFS transporter permease subunit</fullName>
    </submittedName>
</protein>
<dbReference type="PROSITE" id="PS50850">
    <property type="entry name" value="MFS"/>
    <property type="match status" value="1"/>
</dbReference>
<dbReference type="InterPro" id="IPR004638">
    <property type="entry name" value="EmrB-like"/>
</dbReference>
<evidence type="ECO:0000259" key="10">
    <source>
        <dbReference type="PROSITE" id="PS50850"/>
    </source>
</evidence>
<dbReference type="Gene3D" id="1.20.1720.10">
    <property type="entry name" value="Multidrug resistance protein D"/>
    <property type="match status" value="1"/>
</dbReference>
<gene>
    <name evidence="11" type="ORF">M1843_10500</name>
</gene>
<accession>A0ABT0J3X1</accession>
<evidence type="ECO:0000256" key="9">
    <source>
        <dbReference type="SAM" id="Phobius"/>
    </source>
</evidence>
<feature type="transmembrane region" description="Helical" evidence="9">
    <location>
        <begin position="441"/>
        <end position="464"/>
    </location>
</feature>
<evidence type="ECO:0000256" key="8">
    <source>
        <dbReference type="SAM" id="MobiDB-lite"/>
    </source>
</evidence>
<dbReference type="EMBL" id="JALQCY010000003">
    <property type="protein sequence ID" value="MCK9794175.1"/>
    <property type="molecule type" value="Genomic_DNA"/>
</dbReference>
<evidence type="ECO:0000256" key="4">
    <source>
        <dbReference type="ARBA" id="ARBA00022475"/>
    </source>
</evidence>
<feature type="transmembrane region" description="Helical" evidence="9">
    <location>
        <begin position="378"/>
        <end position="396"/>
    </location>
</feature>
<feature type="transmembrane region" description="Helical" evidence="9">
    <location>
        <begin position="209"/>
        <end position="229"/>
    </location>
</feature>
<evidence type="ECO:0000256" key="1">
    <source>
        <dbReference type="ARBA" id="ARBA00004651"/>
    </source>
</evidence>
<keyword evidence="7 9" id="KW-0472">Membrane</keyword>
<feature type="region of interest" description="Disordered" evidence="8">
    <location>
        <begin position="1"/>
        <end position="46"/>
    </location>
</feature>
<feature type="transmembrane region" description="Helical" evidence="9">
    <location>
        <begin position="349"/>
        <end position="366"/>
    </location>
</feature>
<keyword evidence="6 9" id="KW-1133">Transmembrane helix</keyword>
<proteinExistence type="inferred from homology"/>
<comment type="caution">
    <text evidence="11">The sequence shown here is derived from an EMBL/GenBank/DDBJ whole genome shotgun (WGS) entry which is preliminary data.</text>
</comment>
<dbReference type="InterPro" id="IPR020846">
    <property type="entry name" value="MFS_dom"/>
</dbReference>
<dbReference type="PRINTS" id="PR01036">
    <property type="entry name" value="TCRTETB"/>
</dbReference>